<dbReference type="PANTHER" id="PTHR24331:SF6">
    <property type="entry name" value="HOMEOBOX PROTEIN DBX1"/>
    <property type="match status" value="1"/>
</dbReference>
<dbReference type="GO" id="GO:0005634">
    <property type="term" value="C:nucleus"/>
    <property type="evidence" value="ECO:0007669"/>
    <property type="project" value="UniProtKB-SubCell"/>
</dbReference>
<dbReference type="CDD" id="cd00086">
    <property type="entry name" value="homeodomain"/>
    <property type="match status" value="1"/>
</dbReference>
<comment type="function">
    <text evidence="1">Sequence-specific transcription factor which is part of a developmental regulatory system that provides cells with specific positional identities on the anterior-posterior axis.</text>
</comment>
<organism evidence="12 13">
    <name type="scientific">Mola mola</name>
    <name type="common">Ocean sunfish</name>
    <name type="synonym">Tetraodon mola</name>
    <dbReference type="NCBI Taxonomy" id="94237"/>
    <lineage>
        <taxon>Eukaryota</taxon>
        <taxon>Metazoa</taxon>
        <taxon>Chordata</taxon>
        <taxon>Craniata</taxon>
        <taxon>Vertebrata</taxon>
        <taxon>Euteleostomi</taxon>
        <taxon>Actinopterygii</taxon>
        <taxon>Neopterygii</taxon>
        <taxon>Teleostei</taxon>
        <taxon>Neoteleostei</taxon>
        <taxon>Acanthomorphata</taxon>
        <taxon>Eupercaria</taxon>
        <taxon>Tetraodontiformes</taxon>
        <taxon>Molidae</taxon>
        <taxon>Mola</taxon>
    </lineage>
</organism>
<comment type="subcellular location">
    <subcellularLocation>
        <location evidence="9 10">Nucleus</location>
    </subcellularLocation>
</comment>
<feature type="DNA-binding region" description="Homeobox" evidence="9">
    <location>
        <begin position="33"/>
        <end position="92"/>
    </location>
</feature>
<evidence type="ECO:0000256" key="10">
    <source>
        <dbReference type="RuleBase" id="RU000682"/>
    </source>
</evidence>
<dbReference type="InterPro" id="IPR017970">
    <property type="entry name" value="Homeobox_CS"/>
</dbReference>
<keyword evidence="6" id="KW-0804">Transcription</keyword>
<evidence type="ECO:0000256" key="9">
    <source>
        <dbReference type="PROSITE-ProRule" id="PRU00108"/>
    </source>
</evidence>
<dbReference type="PRINTS" id="PR00024">
    <property type="entry name" value="HOMEOBOX"/>
</dbReference>
<dbReference type="SMART" id="SM00389">
    <property type="entry name" value="HOX"/>
    <property type="match status" value="1"/>
</dbReference>
<dbReference type="InterPro" id="IPR009057">
    <property type="entry name" value="Homeodomain-like_sf"/>
</dbReference>
<evidence type="ECO:0000256" key="2">
    <source>
        <dbReference type="ARBA" id="ARBA00022473"/>
    </source>
</evidence>
<evidence type="ECO:0000256" key="8">
    <source>
        <dbReference type="ARBA" id="ARBA00038504"/>
    </source>
</evidence>
<keyword evidence="2" id="KW-0217">Developmental protein</keyword>
<proteinExistence type="inferred from homology"/>
<dbReference type="Gene3D" id="1.10.10.60">
    <property type="entry name" value="Homeodomain-like"/>
    <property type="match status" value="1"/>
</dbReference>
<dbReference type="InterPro" id="IPR020479">
    <property type="entry name" value="HD_metazoa"/>
</dbReference>
<dbReference type="GO" id="GO:0000981">
    <property type="term" value="F:DNA-binding transcription factor activity, RNA polymerase II-specific"/>
    <property type="evidence" value="ECO:0007669"/>
    <property type="project" value="InterPro"/>
</dbReference>
<dbReference type="PROSITE" id="PS00027">
    <property type="entry name" value="HOMEOBOX_1"/>
    <property type="match status" value="1"/>
</dbReference>
<reference evidence="12" key="1">
    <citation type="submission" date="2025-08" db="UniProtKB">
        <authorList>
            <consortium name="Ensembl"/>
        </authorList>
    </citation>
    <scope>IDENTIFICATION</scope>
</reference>
<sequence>MMNPVAFVIPATVGPVPGTFSMPLDLRGKPRKGMLRWAGFSDLKQKALERIFHKKKYISKLDRKNLASKLGLKDSQVKIWFQNQRMKLRNSKERICFQQAAVASRPSQLKPIHTQALLL</sequence>
<dbReference type="AlphaFoldDB" id="A0A3Q3VJL3"/>
<evidence type="ECO:0000256" key="1">
    <source>
        <dbReference type="ARBA" id="ARBA00003263"/>
    </source>
</evidence>
<dbReference type="PANTHER" id="PTHR24331">
    <property type="entry name" value="DBX"/>
    <property type="match status" value="1"/>
</dbReference>
<dbReference type="PROSITE" id="PS50071">
    <property type="entry name" value="HOMEOBOX_2"/>
    <property type="match status" value="1"/>
</dbReference>
<evidence type="ECO:0000256" key="7">
    <source>
        <dbReference type="ARBA" id="ARBA00023242"/>
    </source>
</evidence>
<keyword evidence="4 9" id="KW-0238">DNA-binding</keyword>
<dbReference type="GO" id="GO:0003677">
    <property type="term" value="F:DNA binding"/>
    <property type="evidence" value="ECO:0007669"/>
    <property type="project" value="UniProtKB-UniRule"/>
</dbReference>
<evidence type="ECO:0000259" key="11">
    <source>
        <dbReference type="PROSITE" id="PS50071"/>
    </source>
</evidence>
<dbReference type="Ensembl" id="ENSMMOT00000001113.1">
    <property type="protein sequence ID" value="ENSMMOP00000001086.1"/>
    <property type="gene ID" value="ENSMMOG00000000933.1"/>
</dbReference>
<dbReference type="GO" id="GO:0021515">
    <property type="term" value="P:cell differentiation in spinal cord"/>
    <property type="evidence" value="ECO:0007669"/>
    <property type="project" value="TreeGrafter"/>
</dbReference>
<dbReference type="InterPro" id="IPR000047">
    <property type="entry name" value="HTH_motif"/>
</dbReference>
<evidence type="ECO:0000256" key="6">
    <source>
        <dbReference type="ARBA" id="ARBA00023163"/>
    </source>
</evidence>
<feature type="domain" description="Homeobox" evidence="11">
    <location>
        <begin position="31"/>
        <end position="91"/>
    </location>
</feature>
<dbReference type="InterPro" id="IPR051662">
    <property type="entry name" value="H2.0_Homeobox_NeuralPatt"/>
</dbReference>
<dbReference type="PRINTS" id="PR00031">
    <property type="entry name" value="HTHREPRESSR"/>
</dbReference>
<evidence type="ECO:0000256" key="4">
    <source>
        <dbReference type="ARBA" id="ARBA00023125"/>
    </source>
</evidence>
<dbReference type="STRING" id="94237.ENSMMOP00000001086"/>
<evidence type="ECO:0000256" key="5">
    <source>
        <dbReference type="ARBA" id="ARBA00023155"/>
    </source>
</evidence>
<evidence type="ECO:0000313" key="12">
    <source>
        <dbReference type="Ensembl" id="ENSMMOP00000001086.1"/>
    </source>
</evidence>
<evidence type="ECO:0000256" key="3">
    <source>
        <dbReference type="ARBA" id="ARBA00023015"/>
    </source>
</evidence>
<keyword evidence="3" id="KW-0805">Transcription regulation</keyword>
<protein>
    <recommendedName>
        <fullName evidence="11">Homeobox domain-containing protein</fullName>
    </recommendedName>
</protein>
<accession>A0A3Q3VJL3</accession>
<dbReference type="Proteomes" id="UP000261620">
    <property type="component" value="Unplaced"/>
</dbReference>
<name>A0A3Q3VJL3_MOLML</name>
<dbReference type="Pfam" id="PF00046">
    <property type="entry name" value="Homeodomain"/>
    <property type="match status" value="1"/>
</dbReference>
<comment type="similarity">
    <text evidence="8">Belongs to the H2.0 homeobox family.</text>
</comment>
<dbReference type="SUPFAM" id="SSF46689">
    <property type="entry name" value="Homeodomain-like"/>
    <property type="match status" value="1"/>
</dbReference>
<keyword evidence="5 9" id="KW-0371">Homeobox</keyword>
<dbReference type="InterPro" id="IPR001356">
    <property type="entry name" value="HD"/>
</dbReference>
<evidence type="ECO:0000313" key="13">
    <source>
        <dbReference type="Proteomes" id="UP000261620"/>
    </source>
</evidence>
<reference evidence="12" key="2">
    <citation type="submission" date="2025-09" db="UniProtKB">
        <authorList>
            <consortium name="Ensembl"/>
        </authorList>
    </citation>
    <scope>IDENTIFICATION</scope>
</reference>
<keyword evidence="13" id="KW-1185">Reference proteome</keyword>
<keyword evidence="7 9" id="KW-0539">Nucleus</keyword>